<evidence type="ECO:0000256" key="5">
    <source>
        <dbReference type="ARBA" id="ARBA00022989"/>
    </source>
</evidence>
<feature type="transmembrane region" description="Helical" evidence="8">
    <location>
        <begin position="253"/>
        <end position="274"/>
    </location>
</feature>
<feature type="transmembrane region" description="Helical" evidence="8">
    <location>
        <begin position="201"/>
        <end position="225"/>
    </location>
</feature>
<dbReference type="SUPFAM" id="SSF103473">
    <property type="entry name" value="MFS general substrate transporter"/>
    <property type="match status" value="1"/>
</dbReference>
<keyword evidence="11" id="KW-1185">Reference proteome</keyword>
<dbReference type="PANTHER" id="PTHR43266:SF2">
    <property type="entry name" value="MAJOR FACILITATOR SUPERFAMILY (MFS) PROFILE DOMAIN-CONTAINING PROTEIN"/>
    <property type="match status" value="1"/>
</dbReference>
<dbReference type="InterPro" id="IPR036259">
    <property type="entry name" value="MFS_trans_sf"/>
</dbReference>
<dbReference type="PROSITE" id="PS50850">
    <property type="entry name" value="MFS"/>
    <property type="match status" value="1"/>
</dbReference>
<feature type="domain" description="Major facilitator superfamily (MFS) profile" evidence="9">
    <location>
        <begin position="28"/>
        <end position="451"/>
    </location>
</feature>
<feature type="transmembrane region" description="Helical" evidence="8">
    <location>
        <begin position="97"/>
        <end position="116"/>
    </location>
</feature>
<dbReference type="InterPro" id="IPR020846">
    <property type="entry name" value="MFS_dom"/>
</dbReference>
<evidence type="ECO:0000313" key="11">
    <source>
        <dbReference type="Proteomes" id="UP000317243"/>
    </source>
</evidence>
<dbReference type="AlphaFoldDB" id="A0A5C5VSY0"/>
<protein>
    <submittedName>
        <fullName evidence="10">Lysophospholipid transporter LplT</fullName>
    </submittedName>
</protein>
<feature type="transmembrane region" description="Helical" evidence="8">
    <location>
        <begin position="294"/>
        <end position="313"/>
    </location>
</feature>
<feature type="transmembrane region" description="Helical" evidence="8">
    <location>
        <begin position="320"/>
        <end position="339"/>
    </location>
</feature>
<evidence type="ECO:0000256" key="6">
    <source>
        <dbReference type="ARBA" id="ARBA00023136"/>
    </source>
</evidence>
<dbReference type="RefSeq" id="WP_197441500.1">
    <property type="nucleotide sequence ID" value="NZ_SIHI01000050.1"/>
</dbReference>
<evidence type="ECO:0000259" key="9">
    <source>
        <dbReference type="PROSITE" id="PS50850"/>
    </source>
</evidence>
<feature type="transmembrane region" description="Helical" evidence="8">
    <location>
        <begin position="391"/>
        <end position="413"/>
    </location>
</feature>
<keyword evidence="5 8" id="KW-1133">Transmembrane helix</keyword>
<dbReference type="EMBL" id="SIHI01000050">
    <property type="protein sequence ID" value="TWT40699.1"/>
    <property type="molecule type" value="Genomic_DNA"/>
</dbReference>
<feature type="transmembrane region" description="Helical" evidence="8">
    <location>
        <begin position="428"/>
        <end position="447"/>
    </location>
</feature>
<gene>
    <name evidence="10" type="primary">lplT</name>
    <name evidence="10" type="ORF">KOR42_49020</name>
</gene>
<evidence type="ECO:0000256" key="1">
    <source>
        <dbReference type="ARBA" id="ARBA00004651"/>
    </source>
</evidence>
<comment type="caution">
    <text evidence="10">The sequence shown here is derived from an EMBL/GenBank/DDBJ whole genome shotgun (WGS) entry which is preliminary data.</text>
</comment>
<comment type="subcellular location">
    <subcellularLocation>
        <location evidence="1">Cell membrane</location>
        <topology evidence="1">Multi-pass membrane protein</topology>
    </subcellularLocation>
</comment>
<feature type="transmembrane region" description="Helical" evidence="8">
    <location>
        <begin position="359"/>
        <end position="379"/>
    </location>
</feature>
<evidence type="ECO:0000256" key="7">
    <source>
        <dbReference type="SAM" id="MobiDB-lite"/>
    </source>
</evidence>
<sequence length="458" mass="48094">MTTTATAIETPTHSSPAEVAESTHSTRGFVSLMVTQFLGAANDNVLKGVLIYMVIDGAWKGQLGSGGQGIVSACLSIPFLLLSGMAGQFADRHSKRFVSVLVKVLEIPIAVIAMIGFWTGNLWVTLLSLIALACQSAFFGPAKYGMIPELVPVSRISRANGLIGMMSNVAVIVGTLSAGVIADYYSPLPREGVPTPPGLLWLPGVVLVSVAVLGLIAISFMTPLAPGRKAIQYSWNPSTGYIWAIKEMAKGPLLLIAIAAGYFYFLAGLALLIIPEYTVVLQRYEVSRSEVSVLLGILGLAIGLGSAIAGYVSGSKIRPILIPIGGVALVVLFFLLGTIPPTLPPKAPTVRILFSSHAGLILGAGIAAGFYLIPLQALLQRLSTTHERGRVLGASSGISFGFLTVAALLYPILRPLFTNASGEHPEKIFLVCSGLMVVGLIGFGIALKRSKLTLTDVS</sequence>
<accession>A0A5C5VSY0</accession>
<feature type="compositionally biased region" description="Low complexity" evidence="7">
    <location>
        <begin position="1"/>
        <end position="12"/>
    </location>
</feature>
<reference evidence="10 11" key="1">
    <citation type="submission" date="2019-02" db="EMBL/GenBank/DDBJ databases">
        <title>Deep-cultivation of Planctomycetes and their phenomic and genomic characterization uncovers novel biology.</title>
        <authorList>
            <person name="Wiegand S."/>
            <person name="Jogler M."/>
            <person name="Boedeker C."/>
            <person name="Pinto D."/>
            <person name="Vollmers J."/>
            <person name="Rivas-Marin E."/>
            <person name="Kohn T."/>
            <person name="Peeters S.H."/>
            <person name="Heuer A."/>
            <person name="Rast P."/>
            <person name="Oberbeckmann S."/>
            <person name="Bunk B."/>
            <person name="Jeske O."/>
            <person name="Meyerdierks A."/>
            <person name="Storesund J.E."/>
            <person name="Kallscheuer N."/>
            <person name="Luecker S."/>
            <person name="Lage O.M."/>
            <person name="Pohl T."/>
            <person name="Merkel B.J."/>
            <person name="Hornburger P."/>
            <person name="Mueller R.-W."/>
            <person name="Bruemmer F."/>
            <person name="Labrenz M."/>
            <person name="Spormann A.M."/>
            <person name="Op Den Camp H."/>
            <person name="Overmann J."/>
            <person name="Amann R."/>
            <person name="Jetten M.S.M."/>
            <person name="Mascher T."/>
            <person name="Medema M.H."/>
            <person name="Devos D.P."/>
            <person name="Kaster A.-K."/>
            <person name="Ovreas L."/>
            <person name="Rohde M."/>
            <person name="Galperin M.Y."/>
            <person name="Jogler C."/>
        </authorList>
    </citation>
    <scope>NUCLEOTIDE SEQUENCE [LARGE SCALE GENOMIC DNA]</scope>
    <source>
        <strain evidence="10 11">KOR42</strain>
    </source>
</reference>
<dbReference type="InterPro" id="IPR011701">
    <property type="entry name" value="MFS"/>
</dbReference>
<evidence type="ECO:0000256" key="8">
    <source>
        <dbReference type="SAM" id="Phobius"/>
    </source>
</evidence>
<dbReference type="PANTHER" id="PTHR43266">
    <property type="entry name" value="MACROLIDE-EFFLUX PROTEIN"/>
    <property type="match status" value="1"/>
</dbReference>
<dbReference type="Proteomes" id="UP000317243">
    <property type="component" value="Unassembled WGS sequence"/>
</dbReference>
<keyword evidence="3" id="KW-1003">Cell membrane</keyword>
<dbReference type="Gene3D" id="1.20.1250.20">
    <property type="entry name" value="MFS general substrate transporter like domains"/>
    <property type="match status" value="1"/>
</dbReference>
<proteinExistence type="predicted"/>
<dbReference type="Pfam" id="PF07690">
    <property type="entry name" value="MFS_1"/>
    <property type="match status" value="1"/>
</dbReference>
<keyword evidence="4 8" id="KW-0812">Transmembrane</keyword>
<evidence type="ECO:0000256" key="4">
    <source>
        <dbReference type="ARBA" id="ARBA00022692"/>
    </source>
</evidence>
<evidence type="ECO:0000256" key="2">
    <source>
        <dbReference type="ARBA" id="ARBA00022448"/>
    </source>
</evidence>
<keyword evidence="2" id="KW-0813">Transport</keyword>
<feature type="transmembrane region" description="Helical" evidence="8">
    <location>
        <begin position="122"/>
        <end position="140"/>
    </location>
</feature>
<feature type="transmembrane region" description="Helical" evidence="8">
    <location>
        <begin position="161"/>
        <end position="181"/>
    </location>
</feature>
<evidence type="ECO:0000313" key="10">
    <source>
        <dbReference type="EMBL" id="TWT40699.1"/>
    </source>
</evidence>
<feature type="region of interest" description="Disordered" evidence="7">
    <location>
        <begin position="1"/>
        <end position="22"/>
    </location>
</feature>
<dbReference type="CDD" id="cd06173">
    <property type="entry name" value="MFS_MefA_like"/>
    <property type="match status" value="1"/>
</dbReference>
<dbReference type="GO" id="GO:0005886">
    <property type="term" value="C:plasma membrane"/>
    <property type="evidence" value="ECO:0007669"/>
    <property type="project" value="UniProtKB-SubCell"/>
</dbReference>
<organism evidence="10 11">
    <name type="scientific">Thalassoglobus neptunius</name>
    <dbReference type="NCBI Taxonomy" id="1938619"/>
    <lineage>
        <taxon>Bacteria</taxon>
        <taxon>Pseudomonadati</taxon>
        <taxon>Planctomycetota</taxon>
        <taxon>Planctomycetia</taxon>
        <taxon>Planctomycetales</taxon>
        <taxon>Planctomycetaceae</taxon>
        <taxon>Thalassoglobus</taxon>
    </lineage>
</organism>
<dbReference type="GO" id="GO:0022857">
    <property type="term" value="F:transmembrane transporter activity"/>
    <property type="evidence" value="ECO:0007669"/>
    <property type="project" value="InterPro"/>
</dbReference>
<evidence type="ECO:0000256" key="3">
    <source>
        <dbReference type="ARBA" id="ARBA00022475"/>
    </source>
</evidence>
<name>A0A5C5VSY0_9PLAN</name>
<keyword evidence="6 8" id="KW-0472">Membrane</keyword>